<protein>
    <submittedName>
        <fullName evidence="3">Uncharacterized protein</fullName>
    </submittedName>
</protein>
<evidence type="ECO:0000256" key="1">
    <source>
        <dbReference type="SAM" id="Phobius"/>
    </source>
</evidence>
<feature type="transmembrane region" description="Helical" evidence="1">
    <location>
        <begin position="108"/>
        <end position="128"/>
    </location>
</feature>
<comment type="caution">
    <text evidence="3">The sequence shown here is derived from an EMBL/GenBank/DDBJ whole genome shotgun (WGS) entry which is preliminary data.</text>
</comment>
<keyword evidence="1" id="KW-1133">Transmembrane helix</keyword>
<organism evidence="3 4">
    <name type="scientific">Schizothecium vesticola</name>
    <dbReference type="NCBI Taxonomy" id="314040"/>
    <lineage>
        <taxon>Eukaryota</taxon>
        <taxon>Fungi</taxon>
        <taxon>Dikarya</taxon>
        <taxon>Ascomycota</taxon>
        <taxon>Pezizomycotina</taxon>
        <taxon>Sordariomycetes</taxon>
        <taxon>Sordariomycetidae</taxon>
        <taxon>Sordariales</taxon>
        <taxon>Schizotheciaceae</taxon>
        <taxon>Schizothecium</taxon>
    </lineage>
</organism>
<keyword evidence="1" id="KW-0812">Transmembrane</keyword>
<evidence type="ECO:0000313" key="4">
    <source>
        <dbReference type="Proteomes" id="UP001172155"/>
    </source>
</evidence>
<keyword evidence="4" id="KW-1185">Reference proteome</keyword>
<feature type="signal peptide" evidence="2">
    <location>
        <begin position="1"/>
        <end position="18"/>
    </location>
</feature>
<proteinExistence type="predicted"/>
<dbReference type="Proteomes" id="UP001172155">
    <property type="component" value="Unassembled WGS sequence"/>
</dbReference>
<gene>
    <name evidence="3" type="ORF">B0T18DRAFT_90630</name>
</gene>
<reference evidence="3" key="1">
    <citation type="submission" date="2023-06" db="EMBL/GenBank/DDBJ databases">
        <title>Genome-scale phylogeny and comparative genomics of the fungal order Sordariales.</title>
        <authorList>
            <consortium name="Lawrence Berkeley National Laboratory"/>
            <person name="Hensen N."/>
            <person name="Bonometti L."/>
            <person name="Westerberg I."/>
            <person name="Brannstrom I.O."/>
            <person name="Guillou S."/>
            <person name="Cros-Aarteil S."/>
            <person name="Calhoun S."/>
            <person name="Haridas S."/>
            <person name="Kuo A."/>
            <person name="Mondo S."/>
            <person name="Pangilinan J."/>
            <person name="Riley R."/>
            <person name="LaButti K."/>
            <person name="Andreopoulos B."/>
            <person name="Lipzen A."/>
            <person name="Chen C."/>
            <person name="Yanf M."/>
            <person name="Daum C."/>
            <person name="Ng V."/>
            <person name="Clum A."/>
            <person name="Steindorff A."/>
            <person name="Ohm R."/>
            <person name="Martin F."/>
            <person name="Silar P."/>
            <person name="Natvig D."/>
            <person name="Lalanne C."/>
            <person name="Gautier V."/>
            <person name="Ament-velasquez S.L."/>
            <person name="Kruys A."/>
            <person name="Hutchinson M.I."/>
            <person name="Powell A.J."/>
            <person name="Barry K."/>
            <person name="Miller A.N."/>
            <person name="Grigoriev I.V."/>
            <person name="Debuchy R."/>
            <person name="Gladieux P."/>
            <person name="Thoren M.H."/>
            <person name="Johannesson H."/>
        </authorList>
    </citation>
    <scope>NUCLEOTIDE SEQUENCE</scope>
    <source>
        <strain evidence="3">SMH3187-1</strain>
    </source>
</reference>
<dbReference type="AlphaFoldDB" id="A0AA40F750"/>
<evidence type="ECO:0000256" key="2">
    <source>
        <dbReference type="SAM" id="SignalP"/>
    </source>
</evidence>
<accession>A0AA40F750</accession>
<keyword evidence="1" id="KW-0472">Membrane</keyword>
<sequence>MRLLLAWAGSIPWNGLRCCLSRCCLLEQGNPLICDIADDEGINVTTTRPLSPLYNRGTSVVSPALPSLGPSLGSGLHEKGMHDVPCKLAFSARQLWRAGACRRQREGVLTYFLLMLSRPCVYGIYWICISSKSRPARKEQAGRIDIRATEQAGWDCVPGCEEKARDVT</sequence>
<feature type="chain" id="PRO_5041224036" evidence="2">
    <location>
        <begin position="19"/>
        <end position="168"/>
    </location>
</feature>
<dbReference type="EMBL" id="JAUKUD010000002">
    <property type="protein sequence ID" value="KAK0752419.1"/>
    <property type="molecule type" value="Genomic_DNA"/>
</dbReference>
<name>A0AA40F750_9PEZI</name>
<keyword evidence="2" id="KW-0732">Signal</keyword>
<evidence type="ECO:0000313" key="3">
    <source>
        <dbReference type="EMBL" id="KAK0752419.1"/>
    </source>
</evidence>